<comment type="caution">
    <text evidence="2">The sequence shown here is derived from an EMBL/GenBank/DDBJ whole genome shotgun (WGS) entry which is preliminary data.</text>
</comment>
<evidence type="ECO:0000256" key="1">
    <source>
        <dbReference type="SAM" id="MobiDB-lite"/>
    </source>
</evidence>
<dbReference type="RefSeq" id="XP_030998316.1">
    <property type="nucleotide sequence ID" value="XM_031135237.1"/>
</dbReference>
<proteinExistence type="predicted"/>
<evidence type="ECO:0000313" key="2">
    <source>
        <dbReference type="EMBL" id="TPX16605.1"/>
    </source>
</evidence>
<feature type="compositionally biased region" description="Basic and acidic residues" evidence="1">
    <location>
        <begin position="123"/>
        <end position="165"/>
    </location>
</feature>
<protein>
    <submittedName>
        <fullName evidence="2">Uncharacterized protein</fullName>
    </submittedName>
</protein>
<name>A0A507B0H8_9PEZI</name>
<feature type="compositionally biased region" description="Low complexity" evidence="1">
    <location>
        <begin position="103"/>
        <end position="122"/>
    </location>
</feature>
<dbReference type="Proteomes" id="UP000319257">
    <property type="component" value="Unassembled WGS sequence"/>
</dbReference>
<dbReference type="GeneID" id="41979847"/>
<reference evidence="2 3" key="1">
    <citation type="submission" date="2019-06" db="EMBL/GenBank/DDBJ databases">
        <title>Draft genome sequence of the filamentous fungus Phialemoniopsis curvata isolated from diesel fuel.</title>
        <authorList>
            <person name="Varaljay V.A."/>
            <person name="Lyon W.J."/>
            <person name="Crouch A.L."/>
            <person name="Drake C.E."/>
            <person name="Hollomon J.M."/>
            <person name="Nadeau L.J."/>
            <person name="Nunn H.S."/>
            <person name="Stevenson B.S."/>
            <person name="Bojanowski C.L."/>
            <person name="Crookes-Goodson W.J."/>
        </authorList>
    </citation>
    <scope>NUCLEOTIDE SEQUENCE [LARGE SCALE GENOMIC DNA]</scope>
    <source>
        <strain evidence="2 3">D216</strain>
    </source>
</reference>
<dbReference type="AlphaFoldDB" id="A0A507B0H8"/>
<dbReference type="InParanoid" id="A0A507B0H8"/>
<keyword evidence="3" id="KW-1185">Reference proteome</keyword>
<feature type="region of interest" description="Disordered" evidence="1">
    <location>
        <begin position="90"/>
        <end position="202"/>
    </location>
</feature>
<feature type="compositionally biased region" description="Acidic residues" evidence="1">
    <location>
        <begin position="192"/>
        <end position="202"/>
    </location>
</feature>
<feature type="non-terminal residue" evidence="2">
    <location>
        <position position="202"/>
    </location>
</feature>
<evidence type="ECO:0000313" key="3">
    <source>
        <dbReference type="Proteomes" id="UP000319257"/>
    </source>
</evidence>
<gene>
    <name evidence="2" type="ORF">E0L32_012400</name>
</gene>
<organism evidence="2 3">
    <name type="scientific">Thyridium curvatum</name>
    <dbReference type="NCBI Taxonomy" id="1093900"/>
    <lineage>
        <taxon>Eukaryota</taxon>
        <taxon>Fungi</taxon>
        <taxon>Dikarya</taxon>
        <taxon>Ascomycota</taxon>
        <taxon>Pezizomycotina</taxon>
        <taxon>Sordariomycetes</taxon>
        <taxon>Sordariomycetidae</taxon>
        <taxon>Thyridiales</taxon>
        <taxon>Thyridiaceae</taxon>
        <taxon>Thyridium</taxon>
    </lineage>
</organism>
<sequence>MSRSHAFHSSHSPDRDPPALLVADHNHGAILLRLLAPDQALGLLLLLLLRPEDLPQPLPHHGILLHLLPHPQVQIRRALLLLLRRRRRRRHTAPAPAPPPRAAAPTAAATDQRPPQRLPRAPARGDDVPPEHLERRLGDRQDAQHRQRREPPDRVGAKRLGEAVAHRVRRHAGRVDAREEPVPGPPARRGDEEGDQDDDRLG</sequence>
<dbReference type="EMBL" id="SKBQ01000170">
    <property type="protein sequence ID" value="TPX16605.1"/>
    <property type="molecule type" value="Genomic_DNA"/>
</dbReference>
<accession>A0A507B0H8</accession>